<dbReference type="SMART" id="SM01321">
    <property type="entry name" value="Y1_Tnp"/>
    <property type="match status" value="1"/>
</dbReference>
<reference evidence="2 3" key="1">
    <citation type="submission" date="2018-10" db="EMBL/GenBank/DDBJ databases">
        <title>Genomic Encyclopedia of Archaeal and Bacterial Type Strains, Phase II (KMG-II): from individual species to whole genera.</title>
        <authorList>
            <person name="Goeker M."/>
        </authorList>
    </citation>
    <scope>NUCLEOTIDE SEQUENCE [LARGE SCALE GENOMIC DNA]</scope>
    <source>
        <strain evidence="2 3">DSM 25217</strain>
    </source>
</reference>
<dbReference type="RefSeq" id="WP_121938843.1">
    <property type="nucleotide sequence ID" value="NZ_REFR01000011.1"/>
</dbReference>
<keyword evidence="3" id="KW-1185">Reference proteome</keyword>
<name>A0A3M0CM21_9PROT</name>
<dbReference type="EMBL" id="REFR01000011">
    <property type="protein sequence ID" value="RMB08099.1"/>
    <property type="molecule type" value="Genomic_DNA"/>
</dbReference>
<dbReference type="Gene3D" id="3.30.70.1290">
    <property type="entry name" value="Transposase IS200-like"/>
    <property type="match status" value="1"/>
</dbReference>
<proteinExistence type="predicted"/>
<dbReference type="AlphaFoldDB" id="A0A3M0CM21"/>
<dbReference type="PANTHER" id="PTHR34322:SF2">
    <property type="entry name" value="TRANSPOSASE IS200-LIKE DOMAIN-CONTAINING PROTEIN"/>
    <property type="match status" value="1"/>
</dbReference>
<evidence type="ECO:0000313" key="3">
    <source>
        <dbReference type="Proteomes" id="UP000271227"/>
    </source>
</evidence>
<sequence>MARLARLVVPGHPHYVTQRGNRWQKVFFSEQDYADYLTQLTFWAGRAGTEIWSYCLMPNQVHLILVPAHPDGLRAALGEAHRRYTRLINEREGWRGHLWQQRFRSFVMDGDYLPHAARHVALAPVTAGMVRRADHWGWSSARAHLDGKDDGIVRVAPLLERIGDWPAFLRGPMDAAVSRRLETHMSTGRPLGSDAFVTALEARFHRPLRPRPPGRPRAVAVP</sequence>
<dbReference type="SUPFAM" id="SSF143422">
    <property type="entry name" value="Transposase IS200-like"/>
    <property type="match status" value="1"/>
</dbReference>
<dbReference type="InterPro" id="IPR002686">
    <property type="entry name" value="Transposase_17"/>
</dbReference>
<dbReference type="PANTHER" id="PTHR34322">
    <property type="entry name" value="TRANSPOSASE, Y1_TNP DOMAIN-CONTAINING"/>
    <property type="match status" value="1"/>
</dbReference>
<comment type="caution">
    <text evidence="2">The sequence shown here is derived from an EMBL/GenBank/DDBJ whole genome shotgun (WGS) entry which is preliminary data.</text>
</comment>
<gene>
    <name evidence="2" type="ORF">BXY39_2195</name>
</gene>
<dbReference type="GO" id="GO:0003677">
    <property type="term" value="F:DNA binding"/>
    <property type="evidence" value="ECO:0007669"/>
    <property type="project" value="InterPro"/>
</dbReference>
<organism evidence="2 3">
    <name type="scientific">Eilatimonas milleporae</name>
    <dbReference type="NCBI Taxonomy" id="911205"/>
    <lineage>
        <taxon>Bacteria</taxon>
        <taxon>Pseudomonadati</taxon>
        <taxon>Pseudomonadota</taxon>
        <taxon>Alphaproteobacteria</taxon>
        <taxon>Kordiimonadales</taxon>
        <taxon>Kordiimonadaceae</taxon>
        <taxon>Eilatimonas</taxon>
    </lineage>
</organism>
<protein>
    <submittedName>
        <fullName evidence="2">Putative transposase</fullName>
    </submittedName>
</protein>
<dbReference type="GO" id="GO:0006313">
    <property type="term" value="P:DNA transposition"/>
    <property type="evidence" value="ECO:0007669"/>
    <property type="project" value="InterPro"/>
</dbReference>
<evidence type="ECO:0000259" key="1">
    <source>
        <dbReference type="SMART" id="SM01321"/>
    </source>
</evidence>
<evidence type="ECO:0000313" key="2">
    <source>
        <dbReference type="EMBL" id="RMB08099.1"/>
    </source>
</evidence>
<dbReference type="GO" id="GO:0004803">
    <property type="term" value="F:transposase activity"/>
    <property type="evidence" value="ECO:0007669"/>
    <property type="project" value="InterPro"/>
</dbReference>
<dbReference type="Pfam" id="PF01797">
    <property type="entry name" value="Y1_Tnp"/>
    <property type="match status" value="1"/>
</dbReference>
<dbReference type="InterPro" id="IPR036515">
    <property type="entry name" value="Transposase_17_sf"/>
</dbReference>
<accession>A0A3M0CM21</accession>
<dbReference type="Proteomes" id="UP000271227">
    <property type="component" value="Unassembled WGS sequence"/>
</dbReference>
<dbReference type="InParanoid" id="A0A3M0CM21"/>
<feature type="domain" description="Transposase IS200-like" evidence="1">
    <location>
        <begin position="9"/>
        <end position="123"/>
    </location>
</feature>
<dbReference type="OrthoDB" id="9794403at2"/>